<feature type="transmembrane region" description="Helical" evidence="1">
    <location>
        <begin position="58"/>
        <end position="76"/>
    </location>
</feature>
<name>A0A6N9YK02_9ACTN</name>
<reference evidence="3 4" key="1">
    <citation type="submission" date="2020-02" db="EMBL/GenBank/DDBJ databases">
        <authorList>
            <person name="Li X.-J."/>
            <person name="Feng X.-M."/>
        </authorList>
    </citation>
    <scope>NUCLEOTIDE SEQUENCE [LARGE SCALE GENOMIC DNA]</scope>
    <source>
        <strain evidence="3 4">CGMCC 4.7225</strain>
    </source>
</reference>
<dbReference type="PANTHER" id="PTHR34473">
    <property type="entry name" value="UPF0699 TRANSMEMBRANE PROTEIN YDBS"/>
    <property type="match status" value="1"/>
</dbReference>
<evidence type="ECO:0000313" key="3">
    <source>
        <dbReference type="EMBL" id="NED95294.1"/>
    </source>
</evidence>
<keyword evidence="1" id="KW-0472">Membrane</keyword>
<accession>A0A6N9YK02</accession>
<dbReference type="AlphaFoldDB" id="A0A6N9YK02"/>
<evidence type="ECO:0000259" key="2">
    <source>
        <dbReference type="Pfam" id="PF03703"/>
    </source>
</evidence>
<keyword evidence="1" id="KW-1133">Transmembrane helix</keyword>
<keyword evidence="4" id="KW-1185">Reference proteome</keyword>
<dbReference type="Pfam" id="PF03703">
    <property type="entry name" value="bPH_2"/>
    <property type="match status" value="1"/>
</dbReference>
<dbReference type="InterPro" id="IPR005182">
    <property type="entry name" value="YdbS-like_PH"/>
</dbReference>
<feature type="transmembrane region" description="Helical" evidence="1">
    <location>
        <begin position="31"/>
        <end position="52"/>
    </location>
</feature>
<feature type="domain" description="YdbS-like PH" evidence="2">
    <location>
        <begin position="80"/>
        <end position="158"/>
    </location>
</feature>
<organism evidence="3 4">
    <name type="scientific">Phytoactinopolyspora alkaliphila</name>
    <dbReference type="NCBI Taxonomy" id="1783498"/>
    <lineage>
        <taxon>Bacteria</taxon>
        <taxon>Bacillati</taxon>
        <taxon>Actinomycetota</taxon>
        <taxon>Actinomycetes</taxon>
        <taxon>Jiangellales</taxon>
        <taxon>Jiangellaceae</taxon>
        <taxon>Phytoactinopolyspora</taxon>
    </lineage>
</organism>
<dbReference type="PANTHER" id="PTHR34473:SF3">
    <property type="entry name" value="TRANSMEMBRANE PROTEIN-RELATED"/>
    <property type="match status" value="1"/>
</dbReference>
<gene>
    <name evidence="3" type="ORF">G1H11_08195</name>
</gene>
<proteinExistence type="predicted"/>
<dbReference type="EMBL" id="JAAGOB010000004">
    <property type="protein sequence ID" value="NED95294.1"/>
    <property type="molecule type" value="Genomic_DNA"/>
</dbReference>
<dbReference type="Proteomes" id="UP000469185">
    <property type="component" value="Unassembled WGS sequence"/>
</dbReference>
<keyword evidence="1" id="KW-0812">Transmembrane</keyword>
<evidence type="ECO:0000256" key="1">
    <source>
        <dbReference type="SAM" id="Phobius"/>
    </source>
</evidence>
<comment type="caution">
    <text evidence="3">The sequence shown here is derived from an EMBL/GenBank/DDBJ whole genome shotgun (WGS) entry which is preliminary data.</text>
</comment>
<sequence>MTVASHDVEELFAPSGEKWQPVSRKLVTVRYIVLAMTLAIVTPLLAVGLWFVLDVWGIVVAVAVALVGVVWGGWLIPRIWRAWGYSERQEDLLVTHGVMFRKLTVVPYGRMQFVDVNSGPLDRKFGLATVQMHTASPASDARIPGLPAQEAARLRDRLSALGEAKAAGL</sequence>
<protein>
    <submittedName>
        <fullName evidence="3">PH domain-containing protein</fullName>
    </submittedName>
</protein>
<evidence type="ECO:0000313" key="4">
    <source>
        <dbReference type="Proteomes" id="UP000469185"/>
    </source>
</evidence>